<protein>
    <submittedName>
        <fullName evidence="18">Polysaccharide export protein</fullName>
    </submittedName>
</protein>
<evidence type="ECO:0000256" key="9">
    <source>
        <dbReference type="ARBA" id="ARBA00023065"/>
    </source>
</evidence>
<keyword evidence="3" id="KW-0813">Transport</keyword>
<comment type="similarity">
    <text evidence="2">Belongs to the BexD/CtrA/VexA family.</text>
</comment>
<evidence type="ECO:0000313" key="18">
    <source>
        <dbReference type="EMBL" id="MCD7109050.1"/>
    </source>
</evidence>
<name>A0A9X1NQH8_9HYPH</name>
<dbReference type="GO" id="GO:0046930">
    <property type="term" value="C:pore complex"/>
    <property type="evidence" value="ECO:0007669"/>
    <property type="project" value="UniProtKB-KW"/>
</dbReference>
<evidence type="ECO:0000256" key="6">
    <source>
        <dbReference type="ARBA" id="ARBA00022692"/>
    </source>
</evidence>
<feature type="domain" description="Polysaccharide export protein N-terminal" evidence="16">
    <location>
        <begin position="90"/>
        <end position="176"/>
    </location>
</feature>
<dbReference type="InterPro" id="IPR049712">
    <property type="entry name" value="Poly_export"/>
</dbReference>
<evidence type="ECO:0000256" key="15">
    <source>
        <dbReference type="SAM" id="SignalP"/>
    </source>
</evidence>
<keyword evidence="12" id="KW-0564">Palmitate</keyword>
<dbReference type="GO" id="GO:0015159">
    <property type="term" value="F:polysaccharide transmembrane transporter activity"/>
    <property type="evidence" value="ECO:0007669"/>
    <property type="project" value="InterPro"/>
</dbReference>
<organism evidence="18 19">
    <name type="scientific">Rhizobium quercicola</name>
    <dbReference type="NCBI Taxonomy" id="2901226"/>
    <lineage>
        <taxon>Bacteria</taxon>
        <taxon>Pseudomonadati</taxon>
        <taxon>Pseudomonadota</taxon>
        <taxon>Alphaproteobacteria</taxon>
        <taxon>Hyphomicrobiales</taxon>
        <taxon>Rhizobiaceae</taxon>
        <taxon>Rhizobium/Agrobacterium group</taxon>
        <taxon>Rhizobium</taxon>
    </lineage>
</organism>
<evidence type="ECO:0000259" key="16">
    <source>
        <dbReference type="Pfam" id="PF02563"/>
    </source>
</evidence>
<evidence type="ECO:0000256" key="8">
    <source>
        <dbReference type="ARBA" id="ARBA00023047"/>
    </source>
</evidence>
<evidence type="ECO:0000256" key="3">
    <source>
        <dbReference type="ARBA" id="ARBA00022448"/>
    </source>
</evidence>
<evidence type="ECO:0000256" key="5">
    <source>
        <dbReference type="ARBA" id="ARBA00022597"/>
    </source>
</evidence>
<dbReference type="GO" id="GO:0006811">
    <property type="term" value="P:monoatomic ion transport"/>
    <property type="evidence" value="ECO:0007669"/>
    <property type="project" value="UniProtKB-KW"/>
</dbReference>
<accession>A0A9X1NQH8</accession>
<keyword evidence="4" id="KW-1134">Transmembrane beta strand</keyword>
<keyword evidence="6" id="KW-0812">Transmembrane</keyword>
<dbReference type="GO" id="GO:0015288">
    <property type="term" value="F:porin activity"/>
    <property type="evidence" value="ECO:0007669"/>
    <property type="project" value="UniProtKB-KW"/>
</dbReference>
<keyword evidence="5" id="KW-0762">Sugar transport</keyword>
<dbReference type="RefSeq" id="WP_231813424.1">
    <property type="nucleotide sequence ID" value="NZ_JAJOZR010000004.1"/>
</dbReference>
<dbReference type="GO" id="GO:0009279">
    <property type="term" value="C:cell outer membrane"/>
    <property type="evidence" value="ECO:0007669"/>
    <property type="project" value="UniProtKB-SubCell"/>
</dbReference>
<evidence type="ECO:0000256" key="10">
    <source>
        <dbReference type="ARBA" id="ARBA00023114"/>
    </source>
</evidence>
<evidence type="ECO:0000256" key="13">
    <source>
        <dbReference type="ARBA" id="ARBA00023237"/>
    </source>
</evidence>
<keyword evidence="10" id="KW-0626">Porin</keyword>
<sequence length="403" mass="43318">MSYRLCISAIALSATTFVAGCTSLPSSGPASEQVEQQAALKVVNTRSASRKRPGVDYALVDITASVLANVSQATTPTLQGSFGNRRGGAPNLPLGVGDIISVTVFESQSGGLFIPADAGSRSGNFVTMPNQTIDQSGRISIPYAGRIRVAGRTTSAVQEELQRLLANRAIEPQVVISKVVSRSAQVAVLGDVNNPAKVELTEAGDRILDVISQAGGLSTPRLETYVTLQRGPRTATVLYDYLINTPAENIFMVPGDTVIVNRERRTFLAFGASGQNGRIDFEDADLTLGEALGKAGGLLDNRADPEQVLLYRVVDRDFLRQLHVDVSRYPVERIPVVFRANLRDPSAMFMIQKFPMQDKDIVYITNSKATELIKFLDVVNSVSSTASGVSTDVVKTRDAVKDL</sequence>
<feature type="domain" description="SLBB" evidence="17">
    <location>
        <begin position="275"/>
        <end position="364"/>
    </location>
</feature>
<dbReference type="InterPro" id="IPR054765">
    <property type="entry name" value="SLBB_dom"/>
</dbReference>
<evidence type="ECO:0000256" key="2">
    <source>
        <dbReference type="ARBA" id="ARBA00009450"/>
    </source>
</evidence>
<evidence type="ECO:0000256" key="14">
    <source>
        <dbReference type="ARBA" id="ARBA00023288"/>
    </source>
</evidence>
<dbReference type="Proteomes" id="UP001139089">
    <property type="component" value="Unassembled WGS sequence"/>
</dbReference>
<dbReference type="EMBL" id="JAJOZR010000004">
    <property type="protein sequence ID" value="MCD7109050.1"/>
    <property type="molecule type" value="Genomic_DNA"/>
</dbReference>
<dbReference type="PROSITE" id="PS51257">
    <property type="entry name" value="PROKAR_LIPOPROTEIN"/>
    <property type="match status" value="1"/>
</dbReference>
<dbReference type="Gene3D" id="3.30.1950.10">
    <property type="entry name" value="wza like domain"/>
    <property type="match status" value="1"/>
</dbReference>
<evidence type="ECO:0000256" key="7">
    <source>
        <dbReference type="ARBA" id="ARBA00022729"/>
    </source>
</evidence>
<dbReference type="Gene3D" id="3.10.560.10">
    <property type="entry name" value="Outer membrane lipoprotein wza domain like"/>
    <property type="match status" value="2"/>
</dbReference>
<feature type="domain" description="SLBB" evidence="17">
    <location>
        <begin position="185"/>
        <end position="260"/>
    </location>
</feature>
<evidence type="ECO:0000256" key="4">
    <source>
        <dbReference type="ARBA" id="ARBA00022452"/>
    </source>
</evidence>
<keyword evidence="14" id="KW-0449">Lipoprotein</keyword>
<dbReference type="Pfam" id="PF22461">
    <property type="entry name" value="SLBB_2"/>
    <property type="match status" value="2"/>
</dbReference>
<dbReference type="PANTHER" id="PTHR33619:SF3">
    <property type="entry name" value="POLYSACCHARIDE EXPORT PROTEIN GFCE-RELATED"/>
    <property type="match status" value="1"/>
</dbReference>
<comment type="caution">
    <text evidence="18">The sequence shown here is derived from an EMBL/GenBank/DDBJ whole genome shotgun (WGS) entry which is preliminary data.</text>
</comment>
<keyword evidence="19" id="KW-1185">Reference proteome</keyword>
<dbReference type="AlphaFoldDB" id="A0A9X1NQH8"/>
<evidence type="ECO:0000256" key="12">
    <source>
        <dbReference type="ARBA" id="ARBA00023139"/>
    </source>
</evidence>
<keyword evidence="8" id="KW-0625">Polysaccharide transport</keyword>
<keyword evidence="11" id="KW-0472">Membrane</keyword>
<proteinExistence type="inferred from homology"/>
<evidence type="ECO:0000313" key="19">
    <source>
        <dbReference type="Proteomes" id="UP001139089"/>
    </source>
</evidence>
<feature type="signal peptide" evidence="15">
    <location>
        <begin position="1"/>
        <end position="19"/>
    </location>
</feature>
<keyword evidence="7 15" id="KW-0732">Signal</keyword>
<feature type="chain" id="PRO_5040947897" evidence="15">
    <location>
        <begin position="20"/>
        <end position="403"/>
    </location>
</feature>
<evidence type="ECO:0000259" key="17">
    <source>
        <dbReference type="Pfam" id="PF22461"/>
    </source>
</evidence>
<keyword evidence="9" id="KW-0406">Ion transport</keyword>
<evidence type="ECO:0000256" key="1">
    <source>
        <dbReference type="ARBA" id="ARBA00004571"/>
    </source>
</evidence>
<comment type="subcellular location">
    <subcellularLocation>
        <location evidence="1">Cell outer membrane</location>
        <topology evidence="1">Multi-pass membrane protein</topology>
    </subcellularLocation>
</comment>
<dbReference type="Pfam" id="PF02563">
    <property type="entry name" value="Poly_export"/>
    <property type="match status" value="1"/>
</dbReference>
<dbReference type="PANTHER" id="PTHR33619">
    <property type="entry name" value="POLYSACCHARIDE EXPORT PROTEIN GFCE-RELATED"/>
    <property type="match status" value="1"/>
</dbReference>
<reference evidence="18" key="1">
    <citation type="submission" date="2021-12" db="EMBL/GenBank/DDBJ databases">
        <authorList>
            <person name="Li Y."/>
        </authorList>
    </citation>
    <scope>NUCLEOTIDE SEQUENCE</scope>
    <source>
        <strain evidence="18">DKSPLA3</strain>
    </source>
</reference>
<keyword evidence="13" id="KW-0998">Cell outer membrane</keyword>
<evidence type="ECO:0000256" key="11">
    <source>
        <dbReference type="ARBA" id="ARBA00023136"/>
    </source>
</evidence>
<dbReference type="InterPro" id="IPR003715">
    <property type="entry name" value="Poly_export_N"/>
</dbReference>
<gene>
    <name evidence="18" type="ORF">LRX75_08335</name>
</gene>